<dbReference type="PROSITE" id="PS51819">
    <property type="entry name" value="VOC"/>
    <property type="match status" value="1"/>
</dbReference>
<dbReference type="OrthoDB" id="9798201at2"/>
<feature type="domain" description="VOC" evidence="1">
    <location>
        <begin position="4"/>
        <end position="124"/>
    </location>
</feature>
<sequence>MRVTASAISLNVADIAASAEFARRHLGFTEDMKLDEVVSMSRPDTGFQLVLLPTGLSTFRPTSMRGHDADGVLVVLVVDGIDDEYARIRSEGVPITTPIETEPWGERYFQVTDPNGVVFELVEWVTEPPGAPGEGS</sequence>
<dbReference type="PANTHER" id="PTHR36503">
    <property type="entry name" value="BLR2520 PROTEIN"/>
    <property type="match status" value="1"/>
</dbReference>
<organism evidence="2 3">
    <name type="scientific">Halostreptopolyspora alba</name>
    <dbReference type="NCBI Taxonomy" id="2487137"/>
    <lineage>
        <taxon>Bacteria</taxon>
        <taxon>Bacillati</taxon>
        <taxon>Actinomycetota</taxon>
        <taxon>Actinomycetes</taxon>
        <taxon>Streptosporangiales</taxon>
        <taxon>Nocardiopsidaceae</taxon>
        <taxon>Halostreptopolyspora</taxon>
    </lineage>
</organism>
<gene>
    <name evidence="2" type="ORF">EFW17_10090</name>
</gene>
<dbReference type="InterPro" id="IPR004360">
    <property type="entry name" value="Glyas_Fos-R_dOase_dom"/>
</dbReference>
<dbReference type="Gene3D" id="3.10.180.10">
    <property type="entry name" value="2,3-Dihydroxybiphenyl 1,2-Dioxygenase, domain 1"/>
    <property type="match status" value="1"/>
</dbReference>
<dbReference type="AlphaFoldDB" id="A0A3N0EAY9"/>
<dbReference type="SUPFAM" id="SSF54593">
    <property type="entry name" value="Glyoxalase/Bleomycin resistance protein/Dihydroxybiphenyl dioxygenase"/>
    <property type="match status" value="1"/>
</dbReference>
<protein>
    <submittedName>
        <fullName evidence="2">Glyoxalase</fullName>
    </submittedName>
</protein>
<keyword evidence="3" id="KW-1185">Reference proteome</keyword>
<dbReference type="RefSeq" id="WP_123201076.1">
    <property type="nucleotide sequence ID" value="NZ_RJMB01000008.1"/>
</dbReference>
<evidence type="ECO:0000313" key="2">
    <source>
        <dbReference type="EMBL" id="RNL85027.1"/>
    </source>
</evidence>
<evidence type="ECO:0000259" key="1">
    <source>
        <dbReference type="PROSITE" id="PS51819"/>
    </source>
</evidence>
<evidence type="ECO:0000313" key="3">
    <source>
        <dbReference type="Proteomes" id="UP000269198"/>
    </source>
</evidence>
<dbReference type="InterPro" id="IPR029068">
    <property type="entry name" value="Glyas_Bleomycin-R_OHBP_Dase"/>
</dbReference>
<name>A0A3N0EAY9_9ACTN</name>
<dbReference type="PANTHER" id="PTHR36503:SF3">
    <property type="entry name" value="BLR0126 PROTEIN"/>
    <property type="match status" value="1"/>
</dbReference>
<comment type="caution">
    <text evidence="2">The sequence shown here is derived from an EMBL/GenBank/DDBJ whole genome shotgun (WGS) entry which is preliminary data.</text>
</comment>
<dbReference type="Pfam" id="PF00903">
    <property type="entry name" value="Glyoxalase"/>
    <property type="match status" value="1"/>
</dbReference>
<proteinExistence type="predicted"/>
<accession>A0A3N0EAY9</accession>
<dbReference type="Proteomes" id="UP000269198">
    <property type="component" value="Unassembled WGS sequence"/>
</dbReference>
<dbReference type="EMBL" id="RJMB01000008">
    <property type="protein sequence ID" value="RNL85027.1"/>
    <property type="molecule type" value="Genomic_DNA"/>
</dbReference>
<reference evidence="2 3" key="1">
    <citation type="submission" date="2018-11" db="EMBL/GenBank/DDBJ databases">
        <title>The genome draft of YIM 96095.</title>
        <authorList>
            <person name="Tang S.-K."/>
            <person name="Chunyu W.-X."/>
            <person name="Feng Y.-Z."/>
        </authorList>
    </citation>
    <scope>NUCLEOTIDE SEQUENCE [LARGE SCALE GENOMIC DNA]</scope>
    <source>
        <strain evidence="2 3">YIM 96095</strain>
    </source>
</reference>
<dbReference type="InterPro" id="IPR037523">
    <property type="entry name" value="VOC_core"/>
</dbReference>